<protein>
    <submittedName>
        <fullName evidence="2 4">Uncharacterized protein</fullName>
    </submittedName>
</protein>
<organism evidence="2">
    <name type="scientific">Mytilinidion resinicola</name>
    <dbReference type="NCBI Taxonomy" id="574789"/>
    <lineage>
        <taxon>Eukaryota</taxon>
        <taxon>Fungi</taxon>
        <taxon>Dikarya</taxon>
        <taxon>Ascomycota</taxon>
        <taxon>Pezizomycotina</taxon>
        <taxon>Dothideomycetes</taxon>
        <taxon>Pleosporomycetidae</taxon>
        <taxon>Mytilinidiales</taxon>
        <taxon>Mytilinidiaceae</taxon>
        <taxon>Mytilinidion</taxon>
    </lineage>
</organism>
<name>A0A6A6XZR3_9PEZI</name>
<proteinExistence type="predicted"/>
<gene>
    <name evidence="2 4" type="ORF">BDZ99DRAFT_504257</name>
</gene>
<dbReference type="AlphaFoldDB" id="A0A6A6XZR3"/>
<reference evidence="4" key="3">
    <citation type="submission" date="2025-04" db="UniProtKB">
        <authorList>
            <consortium name="RefSeq"/>
        </authorList>
    </citation>
    <scope>IDENTIFICATION</scope>
    <source>
        <strain evidence="4">CBS 304.34</strain>
    </source>
</reference>
<reference evidence="2 4" key="1">
    <citation type="journal article" date="2020" name="Stud. Mycol.">
        <title>101 Dothideomycetes genomes: a test case for predicting lifestyles and emergence of pathogens.</title>
        <authorList>
            <person name="Haridas S."/>
            <person name="Albert R."/>
            <person name="Binder M."/>
            <person name="Bloem J."/>
            <person name="Labutti K."/>
            <person name="Salamov A."/>
            <person name="Andreopoulos B."/>
            <person name="Baker S."/>
            <person name="Barry K."/>
            <person name="Bills G."/>
            <person name="Bluhm B."/>
            <person name="Cannon C."/>
            <person name="Castanera R."/>
            <person name="Culley D."/>
            <person name="Daum C."/>
            <person name="Ezra D."/>
            <person name="Gonzalez J."/>
            <person name="Henrissat B."/>
            <person name="Kuo A."/>
            <person name="Liang C."/>
            <person name="Lipzen A."/>
            <person name="Lutzoni F."/>
            <person name="Magnuson J."/>
            <person name="Mondo S."/>
            <person name="Nolan M."/>
            <person name="Ohm R."/>
            <person name="Pangilinan J."/>
            <person name="Park H.-J."/>
            <person name="Ramirez L."/>
            <person name="Alfaro M."/>
            <person name="Sun H."/>
            <person name="Tritt A."/>
            <person name="Yoshinaga Y."/>
            <person name="Zwiers L.-H."/>
            <person name="Turgeon B."/>
            <person name="Goodwin S."/>
            <person name="Spatafora J."/>
            <person name="Crous P."/>
            <person name="Grigoriev I."/>
        </authorList>
    </citation>
    <scope>NUCLEOTIDE SEQUENCE</scope>
    <source>
        <strain evidence="2 4">CBS 304.34</strain>
    </source>
</reference>
<reference evidence="4" key="2">
    <citation type="submission" date="2020-04" db="EMBL/GenBank/DDBJ databases">
        <authorList>
            <consortium name="NCBI Genome Project"/>
        </authorList>
    </citation>
    <scope>NUCLEOTIDE SEQUENCE</scope>
    <source>
        <strain evidence="4">CBS 304.34</strain>
    </source>
</reference>
<evidence type="ECO:0000313" key="4">
    <source>
        <dbReference type="RefSeq" id="XP_033568976.1"/>
    </source>
</evidence>
<accession>A0A6A6XZR3</accession>
<dbReference type="Proteomes" id="UP000504636">
    <property type="component" value="Unplaced"/>
</dbReference>
<dbReference type="OrthoDB" id="10629486at2759"/>
<feature type="compositionally biased region" description="Low complexity" evidence="1">
    <location>
        <begin position="92"/>
        <end position="113"/>
    </location>
</feature>
<dbReference type="EMBL" id="MU003726">
    <property type="protein sequence ID" value="KAF2802012.1"/>
    <property type="molecule type" value="Genomic_DNA"/>
</dbReference>
<sequence length="261" mass="30048">MPMTEALEPAKSDQKLNSPSFQIRISYLKPRKAANILHTITIFDSPTQSAYRAITTRNGVHRKNTARLQGIIFQQSSKPLSTPRDYFDQHPTRSSSSNLSSTTSYEESTQTPTQRYDECSSGLCHQPACKISKPRSAICRENSRRNDLRVRFEKLPESRSSGARAPTERPSRSYGESQLASALQKQKQKQMKIEWAELHVFFVHIMVKLRRRNRAVTAGNLHKQFQRGLEERNWESLACISEEECIALWKSHEMPRIKEKN</sequence>
<dbReference type="GeneID" id="54464923"/>
<evidence type="ECO:0000313" key="3">
    <source>
        <dbReference type="Proteomes" id="UP000504636"/>
    </source>
</evidence>
<dbReference type="RefSeq" id="XP_033568976.1">
    <property type="nucleotide sequence ID" value="XM_033724030.1"/>
</dbReference>
<feature type="region of interest" description="Disordered" evidence="1">
    <location>
        <begin position="150"/>
        <end position="176"/>
    </location>
</feature>
<evidence type="ECO:0000256" key="1">
    <source>
        <dbReference type="SAM" id="MobiDB-lite"/>
    </source>
</evidence>
<feature type="region of interest" description="Disordered" evidence="1">
    <location>
        <begin position="72"/>
        <end position="121"/>
    </location>
</feature>
<evidence type="ECO:0000313" key="2">
    <source>
        <dbReference type="EMBL" id="KAF2802012.1"/>
    </source>
</evidence>
<keyword evidence="3" id="KW-1185">Reference proteome</keyword>